<sequence length="52" mass="5935">MPKYLRGEEVAQRVDPATKHIPTVKGQPQVVREQPHYQPHQTAEQSHASHNP</sequence>
<dbReference type="EMBL" id="JAIWYP010000001">
    <property type="protein sequence ID" value="KAH3888987.1"/>
    <property type="molecule type" value="Genomic_DNA"/>
</dbReference>
<protein>
    <submittedName>
        <fullName evidence="2">Uncharacterized protein</fullName>
    </submittedName>
</protein>
<dbReference type="AlphaFoldDB" id="A0A9D4N952"/>
<evidence type="ECO:0000313" key="2">
    <source>
        <dbReference type="EMBL" id="KAH3888987.1"/>
    </source>
</evidence>
<reference evidence="2" key="2">
    <citation type="submission" date="2020-11" db="EMBL/GenBank/DDBJ databases">
        <authorList>
            <person name="McCartney M.A."/>
            <person name="Auch B."/>
            <person name="Kono T."/>
            <person name="Mallez S."/>
            <person name="Becker A."/>
            <person name="Gohl D.M."/>
            <person name="Silverstein K.A.T."/>
            <person name="Koren S."/>
            <person name="Bechman K.B."/>
            <person name="Herman A."/>
            <person name="Abrahante J.E."/>
            <person name="Garbe J."/>
        </authorList>
    </citation>
    <scope>NUCLEOTIDE SEQUENCE</scope>
    <source>
        <strain evidence="2">Duluth1</strain>
        <tissue evidence="2">Whole animal</tissue>
    </source>
</reference>
<evidence type="ECO:0000313" key="3">
    <source>
        <dbReference type="Proteomes" id="UP000828390"/>
    </source>
</evidence>
<accession>A0A9D4N952</accession>
<proteinExistence type="predicted"/>
<comment type="caution">
    <text evidence="2">The sequence shown here is derived from an EMBL/GenBank/DDBJ whole genome shotgun (WGS) entry which is preliminary data.</text>
</comment>
<dbReference type="Proteomes" id="UP000828390">
    <property type="component" value="Unassembled WGS sequence"/>
</dbReference>
<feature type="compositionally biased region" description="Polar residues" evidence="1">
    <location>
        <begin position="39"/>
        <end position="52"/>
    </location>
</feature>
<reference evidence="2" key="1">
    <citation type="journal article" date="2019" name="bioRxiv">
        <title>The Genome of the Zebra Mussel, Dreissena polymorpha: A Resource for Invasive Species Research.</title>
        <authorList>
            <person name="McCartney M.A."/>
            <person name="Auch B."/>
            <person name="Kono T."/>
            <person name="Mallez S."/>
            <person name="Zhang Y."/>
            <person name="Obille A."/>
            <person name="Becker A."/>
            <person name="Abrahante J.E."/>
            <person name="Garbe J."/>
            <person name="Badalamenti J.P."/>
            <person name="Herman A."/>
            <person name="Mangelson H."/>
            <person name="Liachko I."/>
            <person name="Sullivan S."/>
            <person name="Sone E.D."/>
            <person name="Koren S."/>
            <person name="Silverstein K.A.T."/>
            <person name="Beckman K.B."/>
            <person name="Gohl D.M."/>
        </authorList>
    </citation>
    <scope>NUCLEOTIDE SEQUENCE</scope>
    <source>
        <strain evidence="2">Duluth1</strain>
        <tissue evidence="2">Whole animal</tissue>
    </source>
</reference>
<keyword evidence="3" id="KW-1185">Reference proteome</keyword>
<feature type="region of interest" description="Disordered" evidence="1">
    <location>
        <begin position="16"/>
        <end position="52"/>
    </location>
</feature>
<organism evidence="2 3">
    <name type="scientific">Dreissena polymorpha</name>
    <name type="common">Zebra mussel</name>
    <name type="synonym">Mytilus polymorpha</name>
    <dbReference type="NCBI Taxonomy" id="45954"/>
    <lineage>
        <taxon>Eukaryota</taxon>
        <taxon>Metazoa</taxon>
        <taxon>Spiralia</taxon>
        <taxon>Lophotrochozoa</taxon>
        <taxon>Mollusca</taxon>
        <taxon>Bivalvia</taxon>
        <taxon>Autobranchia</taxon>
        <taxon>Heteroconchia</taxon>
        <taxon>Euheterodonta</taxon>
        <taxon>Imparidentia</taxon>
        <taxon>Neoheterodontei</taxon>
        <taxon>Myida</taxon>
        <taxon>Dreissenoidea</taxon>
        <taxon>Dreissenidae</taxon>
        <taxon>Dreissena</taxon>
    </lineage>
</organism>
<gene>
    <name evidence="2" type="ORF">DPMN_013033</name>
</gene>
<evidence type="ECO:0000256" key="1">
    <source>
        <dbReference type="SAM" id="MobiDB-lite"/>
    </source>
</evidence>
<name>A0A9D4N952_DREPO</name>